<name>A0A4Y4C4Q8_9CORY</name>
<dbReference type="AlphaFoldDB" id="A0A4Y4C4Q8"/>
<dbReference type="Proteomes" id="UP000319986">
    <property type="component" value="Unassembled WGS sequence"/>
</dbReference>
<evidence type="ECO:0000313" key="1">
    <source>
        <dbReference type="EMBL" id="GEC86779.1"/>
    </source>
</evidence>
<organism evidence="1 2">
    <name type="scientific">Corynebacterium variabile</name>
    <dbReference type="NCBI Taxonomy" id="1727"/>
    <lineage>
        <taxon>Bacteria</taxon>
        <taxon>Bacillati</taxon>
        <taxon>Actinomycetota</taxon>
        <taxon>Actinomycetes</taxon>
        <taxon>Mycobacteriales</taxon>
        <taxon>Corynebacteriaceae</taxon>
        <taxon>Corynebacterium</taxon>
    </lineage>
</organism>
<proteinExistence type="predicted"/>
<sequence length="65" mass="6828">MTMEPTIIRGKMKVMGLRAIPESIIAATMPSTATSMTAGMRSRRNGCLFFGSDGGGCVCTGCPLR</sequence>
<dbReference type="EMBL" id="BJNT01000016">
    <property type="protein sequence ID" value="GEC86779.1"/>
    <property type="molecule type" value="Genomic_DNA"/>
</dbReference>
<comment type="caution">
    <text evidence="1">The sequence shown here is derived from an EMBL/GenBank/DDBJ whole genome shotgun (WGS) entry which is preliminary data.</text>
</comment>
<protein>
    <submittedName>
        <fullName evidence="1">Uncharacterized protein</fullName>
    </submittedName>
</protein>
<accession>A0A4Y4C4Q8</accession>
<evidence type="ECO:0000313" key="2">
    <source>
        <dbReference type="Proteomes" id="UP000319986"/>
    </source>
</evidence>
<reference evidence="1 2" key="1">
    <citation type="submission" date="2019-06" db="EMBL/GenBank/DDBJ databases">
        <title>Whole genome shotgun sequence of Corynebacterium variabile NBRC 15286.</title>
        <authorList>
            <person name="Hosoyama A."/>
            <person name="Uohara A."/>
            <person name="Ohji S."/>
            <person name="Ichikawa N."/>
        </authorList>
    </citation>
    <scope>NUCLEOTIDE SEQUENCE [LARGE SCALE GENOMIC DNA]</scope>
    <source>
        <strain evidence="1 2">NBRC 15286</strain>
    </source>
</reference>
<gene>
    <name evidence="1" type="ORF">CVA01_20930</name>
</gene>